<dbReference type="AlphaFoldDB" id="A0A9Q8PKP5"/>
<reference evidence="1" key="1">
    <citation type="submission" date="2021-12" db="EMBL/GenBank/DDBJ databases">
        <authorList>
            <person name="Zaccaron A."/>
            <person name="Stergiopoulos I."/>
        </authorList>
    </citation>
    <scope>NUCLEOTIDE SEQUENCE</scope>
    <source>
        <strain evidence="1">Race5_Kim</strain>
    </source>
</reference>
<reference evidence="1" key="2">
    <citation type="journal article" date="2022" name="Microb. Genom.">
        <title>A chromosome-scale genome assembly of the tomato pathogen Cladosporium fulvum reveals a compartmentalized genome architecture and the presence of a dispensable chromosome.</title>
        <authorList>
            <person name="Zaccaron A.Z."/>
            <person name="Chen L.H."/>
            <person name="Samaras A."/>
            <person name="Stergiopoulos I."/>
        </authorList>
    </citation>
    <scope>NUCLEOTIDE SEQUENCE</scope>
    <source>
        <strain evidence="1">Race5_Kim</strain>
    </source>
</reference>
<dbReference type="KEGG" id="ffu:CLAFUR5_13687"/>
<organism evidence="1 2">
    <name type="scientific">Passalora fulva</name>
    <name type="common">Tomato leaf mold</name>
    <name type="synonym">Cladosporium fulvum</name>
    <dbReference type="NCBI Taxonomy" id="5499"/>
    <lineage>
        <taxon>Eukaryota</taxon>
        <taxon>Fungi</taxon>
        <taxon>Dikarya</taxon>
        <taxon>Ascomycota</taxon>
        <taxon>Pezizomycotina</taxon>
        <taxon>Dothideomycetes</taxon>
        <taxon>Dothideomycetidae</taxon>
        <taxon>Mycosphaerellales</taxon>
        <taxon>Mycosphaerellaceae</taxon>
        <taxon>Fulvia</taxon>
    </lineage>
</organism>
<dbReference type="Proteomes" id="UP000756132">
    <property type="component" value="Chromosome 12"/>
</dbReference>
<dbReference type="OrthoDB" id="3645423at2759"/>
<dbReference type="GeneID" id="71993565"/>
<sequence length="279" mass="32075">MAKCDLYWKVNEYHGIGKEGLKALLEARGNHVTAGSSIRKLSSELWRRDLGQVDYGKCETEDLRAFVVARRIAVKGEAEKTPREQLIDQLEARDEEPQFTKSLDLPAEMRNRVYELYFASFEDPIWVPAPPPLTQVSQVIRTETIGMFYSSCTFGIICHDNNCRDGSEPFDYRVSDSWWMFLGEHSQKVNQIERLIIRFSYCFMLEHHEDCLGQTVMSMTAKSVAFEPCQDFELSDRGPLDKTIDGVVQQLKDATEDRRLDHKNIMALITGMQNSLNAY</sequence>
<evidence type="ECO:0000313" key="2">
    <source>
        <dbReference type="Proteomes" id="UP000756132"/>
    </source>
</evidence>
<dbReference type="RefSeq" id="XP_047768577.1">
    <property type="nucleotide sequence ID" value="XM_047912835.1"/>
</dbReference>
<gene>
    <name evidence="1" type="ORF">CLAFUR5_13687</name>
</gene>
<name>A0A9Q8PKP5_PASFU</name>
<accession>A0A9Q8PKP5</accession>
<evidence type="ECO:0000313" key="1">
    <source>
        <dbReference type="EMBL" id="UJO24211.1"/>
    </source>
</evidence>
<keyword evidence="2" id="KW-1185">Reference proteome</keyword>
<proteinExistence type="predicted"/>
<dbReference type="EMBL" id="CP090174">
    <property type="protein sequence ID" value="UJO24211.1"/>
    <property type="molecule type" value="Genomic_DNA"/>
</dbReference>
<protein>
    <submittedName>
        <fullName evidence="1">Uncharacterized protein</fullName>
    </submittedName>
</protein>